<dbReference type="InterPro" id="IPR001128">
    <property type="entry name" value="Cyt_P450"/>
</dbReference>
<dbReference type="PANTHER" id="PTHR24305">
    <property type="entry name" value="CYTOCHROME P450"/>
    <property type="match status" value="1"/>
</dbReference>
<comment type="cofactor">
    <cofactor evidence="1">
        <name>heme</name>
        <dbReference type="ChEBI" id="CHEBI:30413"/>
    </cofactor>
</comment>
<keyword evidence="5" id="KW-0408">Iron</keyword>
<dbReference type="GO" id="GO:0005506">
    <property type="term" value="F:iron ion binding"/>
    <property type="evidence" value="ECO:0007669"/>
    <property type="project" value="InterPro"/>
</dbReference>
<dbReference type="PANTHER" id="PTHR24305:SF210">
    <property type="entry name" value="CYTOCHROME P450 MONOOXYGENASE ASQL-RELATED"/>
    <property type="match status" value="1"/>
</dbReference>
<dbReference type="GO" id="GO:0020037">
    <property type="term" value="F:heme binding"/>
    <property type="evidence" value="ECO:0007669"/>
    <property type="project" value="InterPro"/>
</dbReference>
<protein>
    <submittedName>
        <fullName evidence="7">Cytochrome P450</fullName>
    </submittedName>
</protein>
<evidence type="ECO:0000256" key="3">
    <source>
        <dbReference type="ARBA" id="ARBA00022617"/>
    </source>
</evidence>
<dbReference type="Proteomes" id="UP001285441">
    <property type="component" value="Unassembled WGS sequence"/>
</dbReference>
<evidence type="ECO:0000256" key="1">
    <source>
        <dbReference type="ARBA" id="ARBA00001971"/>
    </source>
</evidence>
<dbReference type="Pfam" id="PF00067">
    <property type="entry name" value="p450"/>
    <property type="match status" value="1"/>
</dbReference>
<dbReference type="AlphaFoldDB" id="A0AAE0NZW7"/>
<evidence type="ECO:0000256" key="4">
    <source>
        <dbReference type="ARBA" id="ARBA00022723"/>
    </source>
</evidence>
<evidence type="ECO:0000313" key="8">
    <source>
        <dbReference type="Proteomes" id="UP001285441"/>
    </source>
</evidence>
<keyword evidence="6" id="KW-0812">Transmembrane</keyword>
<dbReference type="GO" id="GO:0004497">
    <property type="term" value="F:monooxygenase activity"/>
    <property type="evidence" value="ECO:0007669"/>
    <property type="project" value="InterPro"/>
</dbReference>
<dbReference type="InterPro" id="IPR036396">
    <property type="entry name" value="Cyt_P450_sf"/>
</dbReference>
<evidence type="ECO:0000256" key="5">
    <source>
        <dbReference type="ARBA" id="ARBA00023004"/>
    </source>
</evidence>
<comment type="similarity">
    <text evidence="2">Belongs to the cytochrome P450 family.</text>
</comment>
<comment type="caution">
    <text evidence="7">The sequence shown here is derived from an EMBL/GenBank/DDBJ whole genome shotgun (WGS) entry which is preliminary data.</text>
</comment>
<dbReference type="SUPFAM" id="SSF48264">
    <property type="entry name" value="Cytochrome P450"/>
    <property type="match status" value="1"/>
</dbReference>
<keyword evidence="4" id="KW-0479">Metal-binding</keyword>
<name>A0AAE0NZW7_9PEZI</name>
<reference evidence="7" key="2">
    <citation type="submission" date="2023-06" db="EMBL/GenBank/DDBJ databases">
        <authorList>
            <consortium name="Lawrence Berkeley National Laboratory"/>
            <person name="Haridas S."/>
            <person name="Hensen N."/>
            <person name="Bonometti L."/>
            <person name="Westerberg I."/>
            <person name="Brannstrom I.O."/>
            <person name="Guillou S."/>
            <person name="Cros-Aarteil S."/>
            <person name="Calhoun S."/>
            <person name="Kuo A."/>
            <person name="Mondo S."/>
            <person name="Pangilinan J."/>
            <person name="Riley R."/>
            <person name="LaButti K."/>
            <person name="Andreopoulos B."/>
            <person name="Lipzen A."/>
            <person name="Chen C."/>
            <person name="Yanf M."/>
            <person name="Daum C."/>
            <person name="Ng V."/>
            <person name="Clum A."/>
            <person name="Steindorff A."/>
            <person name="Ohm R."/>
            <person name="Martin F."/>
            <person name="Silar P."/>
            <person name="Natvig D."/>
            <person name="Lalanne C."/>
            <person name="Gautier V."/>
            <person name="Ament-velasquez S.L."/>
            <person name="Kruys A."/>
            <person name="Hutchinson M.I."/>
            <person name="Powell A.J."/>
            <person name="Barry K."/>
            <person name="Miller A.N."/>
            <person name="Grigoriev I.V."/>
            <person name="Debuchy R."/>
            <person name="Gladieux P."/>
            <person name="Thoren M.H."/>
            <person name="Johannesson H."/>
        </authorList>
    </citation>
    <scope>NUCLEOTIDE SEQUENCE</scope>
    <source>
        <strain evidence="7">CBS 232.78</strain>
    </source>
</reference>
<dbReference type="InterPro" id="IPR050121">
    <property type="entry name" value="Cytochrome_P450_monoxygenase"/>
</dbReference>
<sequence>MKLIGPSFLSPISLSTGIGLIGGLFVAYFVTNAIHSATLHPLAAYPGPFWPSVSRIPWWIILVTGEQVAWMQKLHDKYSPVVRFSPNDLSFLDVQDGDPKEWLFKPFNGVASMLAAVQSEHHRLRRIFAPAFSQQALKKKEPIIKRHSDVLITTLDKLVASDPEEPVDMLRYSPWLDAIFDTVEIAPAIQVIQYYPWIDSLLEFLQPKSIYDLKRNHFRYTANRMGKRLERGPAEHPDIWSMALASENGKESIWDEMHSNSELFLLAGSETAATLLSGKLQLLVKEVRSSFKTAEDVDMESCAGLKYLNACTSPAHVPPPRSGIPRLVPAGGRTILGRYVPAGTSVSIPHFATYNSFLNFTNSTSRWRPNIQNGHGKKAFKPFAYGPRDCVGQNLALYEMRLVLVRVLLRFDLELCEESKDWRRQKVYGLWEKKPLLCRLTPVVTTSV</sequence>
<organism evidence="7 8">
    <name type="scientific">Podospora didyma</name>
    <dbReference type="NCBI Taxonomy" id="330526"/>
    <lineage>
        <taxon>Eukaryota</taxon>
        <taxon>Fungi</taxon>
        <taxon>Dikarya</taxon>
        <taxon>Ascomycota</taxon>
        <taxon>Pezizomycotina</taxon>
        <taxon>Sordariomycetes</taxon>
        <taxon>Sordariomycetidae</taxon>
        <taxon>Sordariales</taxon>
        <taxon>Podosporaceae</taxon>
        <taxon>Podospora</taxon>
    </lineage>
</organism>
<dbReference type="GO" id="GO:0016705">
    <property type="term" value="F:oxidoreductase activity, acting on paired donors, with incorporation or reduction of molecular oxygen"/>
    <property type="evidence" value="ECO:0007669"/>
    <property type="project" value="InterPro"/>
</dbReference>
<dbReference type="PRINTS" id="PR00385">
    <property type="entry name" value="P450"/>
</dbReference>
<keyword evidence="6" id="KW-1133">Transmembrane helix</keyword>
<keyword evidence="6" id="KW-0472">Membrane</keyword>
<keyword evidence="3" id="KW-0349">Heme</keyword>
<gene>
    <name evidence="7" type="ORF">B0H63DRAFT_500101</name>
</gene>
<dbReference type="Gene3D" id="1.10.630.10">
    <property type="entry name" value="Cytochrome P450"/>
    <property type="match status" value="1"/>
</dbReference>
<evidence type="ECO:0000256" key="2">
    <source>
        <dbReference type="ARBA" id="ARBA00010617"/>
    </source>
</evidence>
<proteinExistence type="inferred from homology"/>
<evidence type="ECO:0000256" key="6">
    <source>
        <dbReference type="SAM" id="Phobius"/>
    </source>
</evidence>
<feature type="transmembrane region" description="Helical" evidence="6">
    <location>
        <begin position="12"/>
        <end position="30"/>
    </location>
</feature>
<accession>A0AAE0NZW7</accession>
<dbReference type="EMBL" id="JAULSW010000002">
    <property type="protein sequence ID" value="KAK3390821.1"/>
    <property type="molecule type" value="Genomic_DNA"/>
</dbReference>
<reference evidence="7" key="1">
    <citation type="journal article" date="2023" name="Mol. Phylogenet. Evol.">
        <title>Genome-scale phylogeny and comparative genomics of the fungal order Sordariales.</title>
        <authorList>
            <person name="Hensen N."/>
            <person name="Bonometti L."/>
            <person name="Westerberg I."/>
            <person name="Brannstrom I.O."/>
            <person name="Guillou S."/>
            <person name="Cros-Aarteil S."/>
            <person name="Calhoun S."/>
            <person name="Haridas S."/>
            <person name="Kuo A."/>
            <person name="Mondo S."/>
            <person name="Pangilinan J."/>
            <person name="Riley R."/>
            <person name="LaButti K."/>
            <person name="Andreopoulos B."/>
            <person name="Lipzen A."/>
            <person name="Chen C."/>
            <person name="Yan M."/>
            <person name="Daum C."/>
            <person name="Ng V."/>
            <person name="Clum A."/>
            <person name="Steindorff A."/>
            <person name="Ohm R.A."/>
            <person name="Martin F."/>
            <person name="Silar P."/>
            <person name="Natvig D.O."/>
            <person name="Lalanne C."/>
            <person name="Gautier V."/>
            <person name="Ament-Velasquez S.L."/>
            <person name="Kruys A."/>
            <person name="Hutchinson M.I."/>
            <person name="Powell A.J."/>
            <person name="Barry K."/>
            <person name="Miller A.N."/>
            <person name="Grigoriev I.V."/>
            <person name="Debuchy R."/>
            <person name="Gladieux P."/>
            <person name="Hiltunen Thoren M."/>
            <person name="Johannesson H."/>
        </authorList>
    </citation>
    <scope>NUCLEOTIDE SEQUENCE</scope>
    <source>
        <strain evidence="7">CBS 232.78</strain>
    </source>
</reference>
<keyword evidence="8" id="KW-1185">Reference proteome</keyword>
<evidence type="ECO:0000313" key="7">
    <source>
        <dbReference type="EMBL" id="KAK3390821.1"/>
    </source>
</evidence>